<accession>A0ABR1YDV0</accession>
<keyword evidence="4 8" id="KW-1133">Transmembrane helix</keyword>
<evidence type="ECO:0000256" key="1">
    <source>
        <dbReference type="ARBA" id="ARBA00004434"/>
    </source>
</evidence>
<dbReference type="PANTHER" id="PTHR14009:SF1">
    <property type="entry name" value="MITOCHONDRIAL PROTON_CALCIUM EXCHANGER PROTEIN"/>
    <property type="match status" value="1"/>
</dbReference>
<evidence type="ECO:0000256" key="6">
    <source>
        <dbReference type="ARBA" id="ARBA00023136"/>
    </source>
</evidence>
<dbReference type="PANTHER" id="PTHR14009">
    <property type="entry name" value="LEUCINE ZIPPER-EF-HAND CONTAINING TRANSMEMBRANE PROTEIN"/>
    <property type="match status" value="1"/>
</dbReference>
<evidence type="ECO:0000256" key="8">
    <source>
        <dbReference type="SAM" id="Phobius"/>
    </source>
</evidence>
<comment type="caution">
    <text evidence="10">The sequence shown here is derived from an EMBL/GenBank/DDBJ whole genome shotgun (WGS) entry which is preliminary data.</text>
</comment>
<proteinExistence type="predicted"/>
<evidence type="ECO:0000259" key="9">
    <source>
        <dbReference type="PROSITE" id="PS51758"/>
    </source>
</evidence>
<evidence type="ECO:0000313" key="11">
    <source>
        <dbReference type="Proteomes" id="UP001492380"/>
    </source>
</evidence>
<keyword evidence="11" id="KW-1185">Reference proteome</keyword>
<evidence type="ECO:0000256" key="7">
    <source>
        <dbReference type="PROSITE-ProRule" id="PRU01094"/>
    </source>
</evidence>
<sequence length="356" mass="41222">MSTFRICSPARVCLVPRRQPAQSFGRHFTRSLSDRVDGVDRVNPPASTLPAPVNLPTKEDYDSTVKYAWHTGKAYLSFFKMGLKNVWANHKTAREIRRTKGDDLTRADFQLLARSRHDMSRLPIFAIILLLLGEWTPAIAPFMAGVFPKTCRPPKVEEGLLRQAESQREFAMQRLDAAAEPLPERLRIAMRRNGLTILGDWERMIGPGEESAAIVARLSNAYSFEQTSRYDLYTKLMYRLRARTTHWGPTGQATAFWLFGKREQRKWLKHYIYLARDSELIVRDGGPNALSEQEVRIACMERGINVLGKSEAENRRELVRWISDDMKRRQALEREALPEMKQSMDQWMEVQRRLQK</sequence>
<organism evidence="10 11">
    <name type="scientific">Phyllosticta capitalensis</name>
    <dbReference type="NCBI Taxonomy" id="121624"/>
    <lineage>
        <taxon>Eukaryota</taxon>
        <taxon>Fungi</taxon>
        <taxon>Dikarya</taxon>
        <taxon>Ascomycota</taxon>
        <taxon>Pezizomycotina</taxon>
        <taxon>Dothideomycetes</taxon>
        <taxon>Dothideomycetes incertae sedis</taxon>
        <taxon>Botryosphaeriales</taxon>
        <taxon>Phyllostictaceae</taxon>
        <taxon>Phyllosticta</taxon>
    </lineage>
</organism>
<evidence type="ECO:0000256" key="2">
    <source>
        <dbReference type="ARBA" id="ARBA00022692"/>
    </source>
</evidence>
<evidence type="ECO:0000256" key="5">
    <source>
        <dbReference type="ARBA" id="ARBA00023128"/>
    </source>
</evidence>
<reference evidence="10 11" key="1">
    <citation type="submission" date="2024-04" db="EMBL/GenBank/DDBJ databases">
        <title>Phyllosticta paracitricarpa is synonymous to the EU quarantine fungus P. citricarpa based on phylogenomic analyses.</title>
        <authorList>
            <consortium name="Lawrence Berkeley National Laboratory"/>
            <person name="Van Ingen-Buijs V.A."/>
            <person name="Van Westerhoven A.C."/>
            <person name="Haridas S."/>
            <person name="Skiadas P."/>
            <person name="Martin F."/>
            <person name="Groenewald J.Z."/>
            <person name="Crous P.W."/>
            <person name="Seidl M.F."/>
        </authorList>
    </citation>
    <scope>NUCLEOTIDE SEQUENCE [LARGE SCALE GENOMIC DNA]</scope>
    <source>
        <strain evidence="10 11">CBS 123374</strain>
    </source>
</reference>
<keyword evidence="6 8" id="KW-0472">Membrane</keyword>
<protein>
    <recommendedName>
        <fullName evidence="9">Letm1 RBD domain-containing protein</fullName>
    </recommendedName>
</protein>
<feature type="transmembrane region" description="Helical" evidence="8">
    <location>
        <begin position="124"/>
        <end position="147"/>
    </location>
</feature>
<name>A0ABR1YDV0_9PEZI</name>
<gene>
    <name evidence="10" type="ORF">HDK90DRAFT_80993</name>
</gene>
<dbReference type="Proteomes" id="UP001492380">
    <property type="component" value="Unassembled WGS sequence"/>
</dbReference>
<dbReference type="EMBL" id="JBBWRZ010000011">
    <property type="protein sequence ID" value="KAK8226249.1"/>
    <property type="molecule type" value="Genomic_DNA"/>
</dbReference>
<keyword evidence="5 7" id="KW-0496">Mitochondrion</keyword>
<evidence type="ECO:0000256" key="4">
    <source>
        <dbReference type="ARBA" id="ARBA00022989"/>
    </source>
</evidence>
<evidence type="ECO:0000313" key="10">
    <source>
        <dbReference type="EMBL" id="KAK8226249.1"/>
    </source>
</evidence>
<comment type="subcellular location">
    <subcellularLocation>
        <location evidence="1">Mitochondrion inner membrane</location>
        <topology evidence="1">Single-pass membrane protein</topology>
    </subcellularLocation>
</comment>
<evidence type="ECO:0000256" key="3">
    <source>
        <dbReference type="ARBA" id="ARBA00022792"/>
    </source>
</evidence>
<feature type="domain" description="Letm1 RBD" evidence="9">
    <location>
        <begin position="162"/>
        <end position="356"/>
    </location>
</feature>
<keyword evidence="2 8" id="KW-0812">Transmembrane</keyword>
<dbReference type="Pfam" id="PF07766">
    <property type="entry name" value="LETM1_RBD"/>
    <property type="match status" value="1"/>
</dbReference>
<keyword evidence="3" id="KW-0999">Mitochondrion inner membrane</keyword>
<dbReference type="InterPro" id="IPR033122">
    <property type="entry name" value="LETM1-like_RBD"/>
</dbReference>
<dbReference type="InterPro" id="IPR044202">
    <property type="entry name" value="LETM1/MDM38-like"/>
</dbReference>
<dbReference type="PROSITE" id="PS51758">
    <property type="entry name" value="LETM1_RBD"/>
    <property type="match status" value="1"/>
</dbReference>